<name>A0A811Z2H6_NYCPR</name>
<dbReference type="InterPro" id="IPR031952">
    <property type="entry name" value="MOEP19_KH-like"/>
</dbReference>
<gene>
    <name evidence="3" type="ORF">NYPRO_LOCUS16650</name>
</gene>
<protein>
    <submittedName>
        <fullName evidence="3">(raccoon dog) hypothetical protein</fullName>
    </submittedName>
</protein>
<dbReference type="Proteomes" id="UP000645828">
    <property type="component" value="Unassembled WGS sequence"/>
</dbReference>
<dbReference type="Gene3D" id="3.30.1370.10">
    <property type="entry name" value="K Homology domain, type 1"/>
    <property type="match status" value="1"/>
</dbReference>
<accession>A0A811Z2H6</accession>
<reference evidence="3" key="1">
    <citation type="submission" date="2020-12" db="EMBL/GenBank/DDBJ databases">
        <authorList>
            <consortium name="Molecular Ecology Group"/>
        </authorList>
    </citation>
    <scope>NUCLEOTIDE SEQUENCE</scope>
    <source>
        <strain evidence="3">TBG_1078</strain>
    </source>
</reference>
<evidence type="ECO:0000256" key="1">
    <source>
        <dbReference type="ARBA" id="ARBA00009081"/>
    </source>
</evidence>
<comment type="caution">
    <text evidence="3">The sequence shown here is derived from an EMBL/GenBank/DDBJ whole genome shotgun (WGS) entry which is preliminary data.</text>
</comment>
<evidence type="ECO:0000313" key="4">
    <source>
        <dbReference type="Proteomes" id="UP000645828"/>
    </source>
</evidence>
<evidence type="ECO:0000313" key="3">
    <source>
        <dbReference type="EMBL" id="CAD7683858.1"/>
    </source>
</evidence>
<keyword evidence="4" id="KW-1185">Reference proteome</keyword>
<dbReference type="GO" id="GO:0003723">
    <property type="term" value="F:RNA binding"/>
    <property type="evidence" value="ECO:0007669"/>
    <property type="project" value="InterPro"/>
</dbReference>
<sequence>MKTLHRSHGSGASKKYSHSKNWLLVHTQRHWCRFKHFLKPSVLHQSPCPRFELEFKVLLQMREPNSEGKVEILILGRRRYRKRAKRLMRILAQFSLETMKSFERENVHSDDFLSTAVMSSLDEAM</sequence>
<dbReference type="Pfam" id="PF16005">
    <property type="entry name" value="MOEP19"/>
    <property type="match status" value="1"/>
</dbReference>
<evidence type="ECO:0000259" key="2">
    <source>
        <dbReference type="Pfam" id="PF16005"/>
    </source>
</evidence>
<feature type="domain" description="KH-like RNA-binding" evidence="2">
    <location>
        <begin position="45"/>
        <end position="95"/>
    </location>
</feature>
<organism evidence="3 4">
    <name type="scientific">Nyctereutes procyonoides</name>
    <name type="common">Raccoon dog</name>
    <name type="synonym">Canis procyonoides</name>
    <dbReference type="NCBI Taxonomy" id="34880"/>
    <lineage>
        <taxon>Eukaryota</taxon>
        <taxon>Metazoa</taxon>
        <taxon>Chordata</taxon>
        <taxon>Craniata</taxon>
        <taxon>Vertebrata</taxon>
        <taxon>Euteleostomi</taxon>
        <taxon>Mammalia</taxon>
        <taxon>Eutheria</taxon>
        <taxon>Laurasiatheria</taxon>
        <taxon>Carnivora</taxon>
        <taxon>Caniformia</taxon>
        <taxon>Canidae</taxon>
        <taxon>Nyctereutes</taxon>
    </lineage>
</organism>
<dbReference type="AlphaFoldDB" id="A0A811Z2H6"/>
<dbReference type="InterPro" id="IPR036612">
    <property type="entry name" value="KH_dom_type_1_sf"/>
</dbReference>
<comment type="similarity">
    <text evidence="1">Belongs to the KHDC1 family.</text>
</comment>
<dbReference type="EMBL" id="CAJHUB010000755">
    <property type="protein sequence ID" value="CAD7683858.1"/>
    <property type="molecule type" value="Genomic_DNA"/>
</dbReference>
<proteinExistence type="inferred from homology"/>